<keyword evidence="1" id="KW-0378">Hydrolase</keyword>
<evidence type="ECO:0000259" key="2">
    <source>
        <dbReference type="Pfam" id="PF13286"/>
    </source>
</evidence>
<dbReference type="EMBL" id="BARW01027224">
    <property type="protein sequence ID" value="GAJ13999.1"/>
    <property type="molecule type" value="Genomic_DNA"/>
</dbReference>
<gene>
    <name evidence="3" type="ORF">S12H4_44218</name>
</gene>
<reference evidence="3" key="1">
    <citation type="journal article" date="2014" name="Front. Microbiol.">
        <title>High frequency of phylogenetically diverse reductive dehalogenase-homologous genes in deep subseafloor sedimentary metagenomes.</title>
        <authorList>
            <person name="Kawai M."/>
            <person name="Futagami T."/>
            <person name="Toyoda A."/>
            <person name="Takaki Y."/>
            <person name="Nishi S."/>
            <person name="Hori S."/>
            <person name="Arai W."/>
            <person name="Tsubouchi T."/>
            <person name="Morono Y."/>
            <person name="Uchiyama I."/>
            <person name="Ito T."/>
            <person name="Fujiyama A."/>
            <person name="Inagaki F."/>
            <person name="Takami H."/>
        </authorList>
    </citation>
    <scope>NUCLEOTIDE SEQUENCE</scope>
    <source>
        <strain evidence="3">Expedition CK06-06</strain>
    </source>
</reference>
<dbReference type="InterPro" id="IPR026875">
    <property type="entry name" value="PHydrolase_assoc_dom"/>
</dbReference>
<dbReference type="GO" id="GO:0016787">
    <property type="term" value="F:hydrolase activity"/>
    <property type="evidence" value="ECO:0007669"/>
    <property type="project" value="UniProtKB-KW"/>
</dbReference>
<dbReference type="AlphaFoldDB" id="X1U962"/>
<name>X1U962_9ZZZZ</name>
<evidence type="ECO:0000313" key="3">
    <source>
        <dbReference type="EMBL" id="GAJ13999.1"/>
    </source>
</evidence>
<comment type="caution">
    <text evidence="3">The sequence shown here is derived from an EMBL/GenBank/DDBJ whole genome shotgun (WGS) entry which is preliminary data.</text>
</comment>
<dbReference type="Pfam" id="PF13286">
    <property type="entry name" value="HD_assoc"/>
    <property type="match status" value="1"/>
</dbReference>
<sequence length="123" mass="14331">QRINTMVCDIIDYSWAATGRDTQGSPTIGMSHEVLEATDTLRKFLFDRVYDIRSAQKEAEKAREVIRLLYQYFKEHEQKLPPEYRLYGDETERRVVDYIAGMTDHYALRLAEELALVKKGGLN</sequence>
<dbReference type="Gene3D" id="1.10.3210.10">
    <property type="entry name" value="Hypothetical protein af1432"/>
    <property type="match status" value="1"/>
</dbReference>
<accession>X1U962</accession>
<feature type="non-terminal residue" evidence="3">
    <location>
        <position position="1"/>
    </location>
</feature>
<proteinExistence type="predicted"/>
<feature type="domain" description="Phosphohydrolase-associated" evidence="2">
    <location>
        <begin position="28"/>
        <end position="112"/>
    </location>
</feature>
<protein>
    <recommendedName>
        <fullName evidence="2">Phosphohydrolase-associated domain-containing protein</fullName>
    </recommendedName>
</protein>
<evidence type="ECO:0000256" key="1">
    <source>
        <dbReference type="ARBA" id="ARBA00022801"/>
    </source>
</evidence>
<dbReference type="SUPFAM" id="SSF109604">
    <property type="entry name" value="HD-domain/PDEase-like"/>
    <property type="match status" value="1"/>
</dbReference>
<organism evidence="3">
    <name type="scientific">marine sediment metagenome</name>
    <dbReference type="NCBI Taxonomy" id="412755"/>
    <lineage>
        <taxon>unclassified sequences</taxon>
        <taxon>metagenomes</taxon>
        <taxon>ecological metagenomes</taxon>
    </lineage>
</organism>